<feature type="domain" description="Histidine kinase/HSP90-like ATPase" evidence="1">
    <location>
        <begin position="17"/>
        <end position="74"/>
    </location>
</feature>
<keyword evidence="4" id="KW-1185">Reference proteome</keyword>
<sequence length="84" mass="9135">MTTPDDDRCRFVRAQVAADASSAARLRTEFRNWLDRHFTLGAERFSDLVLAVSEALANAAEFAYSEVGVDGTMDASTAHRTAPG</sequence>
<gene>
    <name evidence="3" type="ORF">Mkiyose1413_27640</name>
    <name evidence="2" type="ORF">SRL2020028_11800</name>
</gene>
<dbReference type="Gene3D" id="3.30.565.10">
    <property type="entry name" value="Histidine kinase-like ATPase, C-terminal domain"/>
    <property type="match status" value="1"/>
</dbReference>
<evidence type="ECO:0000259" key="1">
    <source>
        <dbReference type="Pfam" id="PF13581"/>
    </source>
</evidence>
<accession>A0A9P3Q759</accession>
<comment type="caution">
    <text evidence="3">The sequence shown here is derived from an EMBL/GenBank/DDBJ whole genome shotgun (WGS) entry which is preliminary data.</text>
</comment>
<reference evidence="3" key="1">
    <citation type="submission" date="2022-08" db="EMBL/GenBank/DDBJ databases">
        <title>Mycobacterium kiyosense sp. nov., scotochromogenic slow-glowing species isolated from respiratory specimens.</title>
        <authorList>
            <person name="Fukano H."/>
            <person name="Kazumi Y."/>
            <person name="Sakagami N."/>
            <person name="Ato M."/>
            <person name="Mitarai S."/>
            <person name="Hoshino Y."/>
        </authorList>
    </citation>
    <scope>NUCLEOTIDE SEQUENCE</scope>
    <source>
        <strain evidence="3">1413</strain>
        <strain evidence="2">SRL2020-028</strain>
    </source>
</reference>
<dbReference type="GeneID" id="83628765"/>
<evidence type="ECO:0000313" key="2">
    <source>
        <dbReference type="EMBL" id="GLB81924.1"/>
    </source>
</evidence>
<evidence type="ECO:0000313" key="3">
    <source>
        <dbReference type="EMBL" id="GLD30881.1"/>
    </source>
</evidence>
<dbReference type="Pfam" id="PF13581">
    <property type="entry name" value="HATPase_c_2"/>
    <property type="match status" value="1"/>
</dbReference>
<dbReference type="RefSeq" id="WP_289624904.1">
    <property type="nucleotide sequence ID" value="NZ_BRXE01000007.1"/>
</dbReference>
<dbReference type="EMBL" id="BRXE01000007">
    <property type="protein sequence ID" value="GLB81924.1"/>
    <property type="molecule type" value="Genomic_DNA"/>
</dbReference>
<name>A0A9P3Q759_9MYCO</name>
<organism evidence="3 4">
    <name type="scientific">Mycobacterium kiyosense</name>
    <dbReference type="NCBI Taxonomy" id="2871094"/>
    <lineage>
        <taxon>Bacteria</taxon>
        <taxon>Bacillati</taxon>
        <taxon>Actinomycetota</taxon>
        <taxon>Actinomycetes</taxon>
        <taxon>Mycobacteriales</taxon>
        <taxon>Mycobacteriaceae</taxon>
        <taxon>Mycobacterium</taxon>
    </lineage>
</organism>
<dbReference type="EMBL" id="BRZI01000018">
    <property type="protein sequence ID" value="GLD30881.1"/>
    <property type="molecule type" value="Genomic_DNA"/>
</dbReference>
<proteinExistence type="predicted"/>
<dbReference type="InterPro" id="IPR036890">
    <property type="entry name" value="HATPase_C_sf"/>
</dbReference>
<protein>
    <recommendedName>
        <fullName evidence="1">Histidine kinase/HSP90-like ATPase domain-containing protein</fullName>
    </recommendedName>
</protein>
<dbReference type="InterPro" id="IPR003594">
    <property type="entry name" value="HATPase_dom"/>
</dbReference>
<evidence type="ECO:0000313" key="4">
    <source>
        <dbReference type="Proteomes" id="UP001064782"/>
    </source>
</evidence>
<dbReference type="Proteomes" id="UP001165663">
    <property type="component" value="Unassembled WGS sequence"/>
</dbReference>
<dbReference type="Proteomes" id="UP001064782">
    <property type="component" value="Unassembled WGS sequence"/>
</dbReference>
<dbReference type="AlphaFoldDB" id="A0A9P3Q759"/>